<reference evidence="1 2" key="1">
    <citation type="journal article" date="2019" name="Front. Microbiol.">
        <title>Genomes of Neutrophilic Sulfur-Oxidizing Chemolithoautotrophs Representing 9 Proteobacterial Species From 8 Genera.</title>
        <authorList>
            <person name="Watanabe T."/>
            <person name="Kojima H."/>
            <person name="Umezawa K."/>
            <person name="Hori C."/>
            <person name="Takasuka T.E."/>
            <person name="Kato Y."/>
            <person name="Fukui M."/>
        </authorList>
    </citation>
    <scope>NUCLEOTIDE SEQUENCE [LARGE SCALE GENOMIC DNA]</scope>
    <source>
        <strain evidence="1 2">TTN</strain>
    </source>
</reference>
<comment type="caution">
    <text evidence="1">The sequence shown here is derived from an EMBL/GenBank/DDBJ whole genome shotgun (WGS) entry which is preliminary data.</text>
</comment>
<dbReference type="EMBL" id="BGOW01000002">
    <property type="protein sequence ID" value="GBL44611.1"/>
    <property type="molecule type" value="Genomic_DNA"/>
</dbReference>
<dbReference type="Proteomes" id="UP000286806">
    <property type="component" value="Unassembled WGS sequence"/>
</dbReference>
<accession>A0A401JAE2</accession>
<evidence type="ECO:0000313" key="1">
    <source>
        <dbReference type="EMBL" id="GBL44611.1"/>
    </source>
</evidence>
<proteinExistence type="predicted"/>
<evidence type="ECO:0000313" key="2">
    <source>
        <dbReference type="Proteomes" id="UP000286806"/>
    </source>
</evidence>
<name>A0A401JAE2_9PROT</name>
<sequence length="96" mass="10617">MEMLFVISTDRGGRILAPLAHACIRKGIAWGCFFTNDGVRLLADSGIKNLMDMANQAIACEHSWQRFMAEKHCPVELGSQTNHSAMLARTARVITI</sequence>
<dbReference type="AlphaFoldDB" id="A0A401JAE2"/>
<gene>
    <name evidence="1" type="ORF">SFMTTN_0411</name>
</gene>
<evidence type="ECO:0008006" key="3">
    <source>
        <dbReference type="Google" id="ProtNLM"/>
    </source>
</evidence>
<protein>
    <recommendedName>
        <fullName evidence="3">DsrE family protein</fullName>
    </recommendedName>
</protein>
<keyword evidence="2" id="KW-1185">Reference proteome</keyword>
<organism evidence="1 2">
    <name type="scientific">Sulfuriferula multivorans</name>
    <dbReference type="NCBI Taxonomy" id="1559896"/>
    <lineage>
        <taxon>Bacteria</taxon>
        <taxon>Pseudomonadati</taxon>
        <taxon>Pseudomonadota</taxon>
        <taxon>Betaproteobacteria</taxon>
        <taxon>Nitrosomonadales</taxon>
        <taxon>Sulfuricellaceae</taxon>
        <taxon>Sulfuriferula</taxon>
    </lineage>
</organism>